<keyword evidence="11" id="KW-0325">Glycoprotein</keyword>
<evidence type="ECO:0000256" key="9">
    <source>
        <dbReference type="ARBA" id="ARBA00023002"/>
    </source>
</evidence>
<dbReference type="InterPro" id="IPR045087">
    <property type="entry name" value="Cu-oxidase_fam"/>
</dbReference>
<evidence type="ECO:0000256" key="2">
    <source>
        <dbReference type="ARBA" id="ARBA00004271"/>
    </source>
</evidence>
<evidence type="ECO:0000259" key="16">
    <source>
        <dbReference type="Pfam" id="PF07732"/>
    </source>
</evidence>
<feature type="domain" description="Plastocyanin-like" evidence="14">
    <location>
        <begin position="156"/>
        <end position="311"/>
    </location>
</feature>
<keyword evidence="10 13" id="KW-0186">Copper</keyword>
<name>A0AAE1JHA0_9FABA</name>
<dbReference type="PANTHER" id="PTHR11709:SF9">
    <property type="entry name" value="LACCASE-7"/>
    <property type="match status" value="1"/>
</dbReference>
<dbReference type="InterPro" id="IPR011706">
    <property type="entry name" value="Cu-oxidase_C"/>
</dbReference>
<dbReference type="GO" id="GO:0046274">
    <property type="term" value="P:lignin catabolic process"/>
    <property type="evidence" value="ECO:0007669"/>
    <property type="project" value="UniProtKB-KW"/>
</dbReference>
<evidence type="ECO:0000259" key="15">
    <source>
        <dbReference type="Pfam" id="PF07731"/>
    </source>
</evidence>
<feature type="signal peptide" evidence="13">
    <location>
        <begin position="1"/>
        <end position="22"/>
    </location>
</feature>
<evidence type="ECO:0000256" key="1">
    <source>
        <dbReference type="ARBA" id="ARBA00000349"/>
    </source>
</evidence>
<dbReference type="NCBIfam" id="TIGR03389">
    <property type="entry name" value="laccase"/>
    <property type="match status" value="1"/>
</dbReference>
<dbReference type="InterPro" id="IPR017761">
    <property type="entry name" value="Laccase"/>
</dbReference>
<evidence type="ECO:0000256" key="13">
    <source>
        <dbReference type="RuleBase" id="RU361119"/>
    </source>
</evidence>
<comment type="cofactor">
    <cofactor evidence="13">
        <name>Cu cation</name>
        <dbReference type="ChEBI" id="CHEBI:23378"/>
    </cofactor>
    <text evidence="13">Binds 4 Cu cations per monomer.</text>
</comment>
<evidence type="ECO:0000313" key="18">
    <source>
        <dbReference type="Proteomes" id="UP001293593"/>
    </source>
</evidence>
<dbReference type="PROSITE" id="PS00080">
    <property type="entry name" value="MULTICOPPER_OXIDASE2"/>
    <property type="match status" value="1"/>
</dbReference>
<evidence type="ECO:0000256" key="3">
    <source>
        <dbReference type="ARBA" id="ARBA00010609"/>
    </source>
</evidence>
<keyword evidence="5 13" id="KW-0052">Apoplast</keyword>
<comment type="caution">
    <text evidence="17">The sequence shown here is derived from an EMBL/GenBank/DDBJ whole genome shotgun (WGS) entry which is preliminary data.</text>
</comment>
<evidence type="ECO:0000256" key="4">
    <source>
        <dbReference type="ARBA" id="ARBA00012297"/>
    </source>
</evidence>
<evidence type="ECO:0000256" key="5">
    <source>
        <dbReference type="ARBA" id="ARBA00022523"/>
    </source>
</evidence>
<keyword evidence="6 13" id="KW-0964">Secreted</keyword>
<keyword evidence="8 13" id="KW-0677">Repeat</keyword>
<evidence type="ECO:0000256" key="11">
    <source>
        <dbReference type="ARBA" id="ARBA00023180"/>
    </source>
</evidence>
<dbReference type="CDD" id="cd13849">
    <property type="entry name" value="CuRO_1_LCC_plant"/>
    <property type="match status" value="1"/>
</dbReference>
<comment type="subcellular location">
    <subcellularLocation>
        <location evidence="2 13">Secreted</location>
        <location evidence="2 13">Extracellular space</location>
        <location evidence="2 13">Apoplast</location>
    </subcellularLocation>
</comment>
<proteinExistence type="inferred from homology"/>
<dbReference type="GO" id="GO:0048046">
    <property type="term" value="C:apoplast"/>
    <property type="evidence" value="ECO:0007669"/>
    <property type="project" value="UniProtKB-SubCell"/>
</dbReference>
<dbReference type="Pfam" id="PF07732">
    <property type="entry name" value="Cu-oxidase_3"/>
    <property type="match status" value="1"/>
</dbReference>
<feature type="chain" id="PRO_5041775215" description="Laccase" evidence="13">
    <location>
        <begin position="23"/>
        <end position="574"/>
    </location>
</feature>
<evidence type="ECO:0000256" key="10">
    <source>
        <dbReference type="ARBA" id="ARBA00023008"/>
    </source>
</evidence>
<dbReference type="PANTHER" id="PTHR11709">
    <property type="entry name" value="MULTI-COPPER OXIDASE"/>
    <property type="match status" value="1"/>
</dbReference>
<dbReference type="InterPro" id="IPR034288">
    <property type="entry name" value="CuRO_1_LCC"/>
</dbReference>
<comment type="similarity">
    <text evidence="3 13">Belongs to the multicopper oxidase family.</text>
</comment>
<organism evidence="17 18">
    <name type="scientific">Acacia crassicarpa</name>
    <name type="common">northern wattle</name>
    <dbReference type="NCBI Taxonomy" id="499986"/>
    <lineage>
        <taxon>Eukaryota</taxon>
        <taxon>Viridiplantae</taxon>
        <taxon>Streptophyta</taxon>
        <taxon>Embryophyta</taxon>
        <taxon>Tracheophyta</taxon>
        <taxon>Spermatophyta</taxon>
        <taxon>Magnoliopsida</taxon>
        <taxon>eudicotyledons</taxon>
        <taxon>Gunneridae</taxon>
        <taxon>Pentapetalae</taxon>
        <taxon>rosids</taxon>
        <taxon>fabids</taxon>
        <taxon>Fabales</taxon>
        <taxon>Fabaceae</taxon>
        <taxon>Caesalpinioideae</taxon>
        <taxon>mimosoid clade</taxon>
        <taxon>Acacieae</taxon>
        <taxon>Acacia</taxon>
    </lineage>
</organism>
<protein>
    <recommendedName>
        <fullName evidence="4 13">Laccase</fullName>
        <ecNumber evidence="4 13">1.10.3.2</ecNumber>
    </recommendedName>
    <alternativeName>
        <fullName evidence="13">Benzenediol:oxygen oxidoreductase</fullName>
    </alternativeName>
    <alternativeName>
        <fullName evidence="13">Diphenol oxidase</fullName>
    </alternativeName>
    <alternativeName>
        <fullName evidence="13">Urishiol oxidase</fullName>
    </alternativeName>
</protein>
<dbReference type="InterPro" id="IPR011707">
    <property type="entry name" value="Cu-oxidase-like_N"/>
</dbReference>
<evidence type="ECO:0000256" key="12">
    <source>
        <dbReference type="ARBA" id="ARBA00023185"/>
    </source>
</evidence>
<feature type="domain" description="Plastocyanin-like" evidence="16">
    <location>
        <begin position="31"/>
        <end position="144"/>
    </location>
</feature>
<dbReference type="GO" id="GO:0052716">
    <property type="term" value="F:hydroquinone:oxygen oxidoreductase activity"/>
    <property type="evidence" value="ECO:0007669"/>
    <property type="project" value="UniProtKB-EC"/>
</dbReference>
<keyword evidence="18" id="KW-1185">Reference proteome</keyword>
<dbReference type="EMBL" id="JAWXYG010000006">
    <property type="protein sequence ID" value="KAK4270420.1"/>
    <property type="molecule type" value="Genomic_DNA"/>
</dbReference>
<evidence type="ECO:0000256" key="6">
    <source>
        <dbReference type="ARBA" id="ARBA00022525"/>
    </source>
</evidence>
<dbReference type="InterPro" id="IPR001117">
    <property type="entry name" value="Cu-oxidase_2nd"/>
</dbReference>
<comment type="function">
    <text evidence="13">Lignin degradation and detoxification of lignin-derived products.</text>
</comment>
<dbReference type="InterPro" id="IPR002355">
    <property type="entry name" value="Cu_oxidase_Cu_BS"/>
</dbReference>
<dbReference type="Pfam" id="PF07731">
    <property type="entry name" value="Cu-oxidase_2"/>
    <property type="match status" value="1"/>
</dbReference>
<dbReference type="InterPro" id="IPR008972">
    <property type="entry name" value="Cupredoxin"/>
</dbReference>
<evidence type="ECO:0000256" key="7">
    <source>
        <dbReference type="ARBA" id="ARBA00022723"/>
    </source>
</evidence>
<reference evidence="17" key="1">
    <citation type="submission" date="2023-10" db="EMBL/GenBank/DDBJ databases">
        <title>Chromosome-level genome of the transformable northern wattle, Acacia crassicarpa.</title>
        <authorList>
            <person name="Massaro I."/>
            <person name="Sinha N.R."/>
            <person name="Poethig S."/>
            <person name="Leichty A.R."/>
        </authorList>
    </citation>
    <scope>NUCLEOTIDE SEQUENCE</scope>
    <source>
        <strain evidence="17">Acra3RX</strain>
        <tissue evidence="17">Leaf</tissue>
    </source>
</reference>
<dbReference type="Pfam" id="PF00394">
    <property type="entry name" value="Cu-oxidase"/>
    <property type="match status" value="1"/>
</dbReference>
<dbReference type="Gene3D" id="2.60.40.420">
    <property type="entry name" value="Cupredoxins - blue copper proteins"/>
    <property type="match status" value="3"/>
</dbReference>
<accession>A0AAE1JHA0</accession>
<dbReference type="AlphaFoldDB" id="A0AAE1JHA0"/>
<dbReference type="GO" id="GO:0005507">
    <property type="term" value="F:copper ion binding"/>
    <property type="evidence" value="ECO:0007669"/>
    <property type="project" value="InterPro"/>
</dbReference>
<dbReference type="SUPFAM" id="SSF49503">
    <property type="entry name" value="Cupredoxins"/>
    <property type="match status" value="3"/>
</dbReference>
<keyword evidence="13" id="KW-0732">Signal</keyword>
<keyword evidence="7 13" id="KW-0479">Metal-binding</keyword>
<dbReference type="InterPro" id="IPR034285">
    <property type="entry name" value="CuRO_2_LCC"/>
</dbReference>
<evidence type="ECO:0000313" key="17">
    <source>
        <dbReference type="EMBL" id="KAK4270420.1"/>
    </source>
</evidence>
<dbReference type="CDD" id="cd13875">
    <property type="entry name" value="CuRO_2_LCC_plant"/>
    <property type="match status" value="1"/>
</dbReference>
<evidence type="ECO:0000259" key="14">
    <source>
        <dbReference type="Pfam" id="PF00394"/>
    </source>
</evidence>
<sequence length="574" mass="63453">MKALVVFSLFALLLAASSFASGAIVEYSFTVKDLNVTRLCKTQTITTVNGMVPGPIIDVRENDTLVIHVFNGSPHNITLHWHGIFQIRSQWADGPDYITQCPIRPGHKYTYRFTITGQEGTLWWHAHAGLLRAYVHGALIIRPRPGFLYPFPKPYEEVPIILAEWWKSTDLNKIFKQIQVNGVPPSDAFTINGMPGDLYNCPHDPIFKLKVKQGKTYLLRIINANLVAQMFFKVANHKFTVVAVDAAYTTPYITDVVVIAPGQTTDVLLKANQPTGSYYMASSAYASAPGPPAGPPFDTTTTRGIVVYKGASHDHKGHPLMPIMPAFNDTSLAHKFYSNLTGLSGGPHWLDCPSEVDERMFITCGLSLDFCPKNANCVGPNKTALSASMNNVSFVTPSNSGSSILEAFYRNKPEGVYTRDFPNHPPEFFDFVSPNITLDFIKIFAPKSTKVKTLKFNSTVEIVFQNVVFLGAENHPMHLHGFDFYVLAQGFGVYSASRDTKNFNVMNPQRRNTIAVPAGGWAVIRFKANNPGIWFVHCHIDGHLPLGLAMAFEVQNGPTPETSLPPPPPDLPKC</sequence>
<gene>
    <name evidence="17" type="ORF">QN277_023457</name>
</gene>
<evidence type="ECO:0000256" key="8">
    <source>
        <dbReference type="ARBA" id="ARBA00022737"/>
    </source>
</evidence>
<keyword evidence="12 13" id="KW-0439">Lignin degradation</keyword>
<keyword evidence="9 13" id="KW-0560">Oxidoreductase</keyword>
<dbReference type="EC" id="1.10.3.2" evidence="4 13"/>
<dbReference type="Proteomes" id="UP001293593">
    <property type="component" value="Unassembled WGS sequence"/>
</dbReference>
<feature type="domain" description="Plastocyanin-like" evidence="15">
    <location>
        <begin position="445"/>
        <end position="556"/>
    </location>
</feature>
<comment type="catalytic activity">
    <reaction evidence="1 13">
        <text>4 hydroquinone + O2 = 4 benzosemiquinone + 2 H2O</text>
        <dbReference type="Rhea" id="RHEA:11276"/>
        <dbReference type="ChEBI" id="CHEBI:15377"/>
        <dbReference type="ChEBI" id="CHEBI:15379"/>
        <dbReference type="ChEBI" id="CHEBI:17594"/>
        <dbReference type="ChEBI" id="CHEBI:17977"/>
        <dbReference type="EC" id="1.10.3.2"/>
    </reaction>
</comment>